<dbReference type="PROSITE" id="PS51192">
    <property type="entry name" value="HELICASE_ATP_BIND_1"/>
    <property type="match status" value="1"/>
</dbReference>
<dbReference type="PROSITE" id="PS51194">
    <property type="entry name" value="HELICASE_CTER"/>
    <property type="match status" value="1"/>
</dbReference>
<dbReference type="GO" id="GO:0005524">
    <property type="term" value="F:ATP binding"/>
    <property type="evidence" value="ECO:0007669"/>
    <property type="project" value="InterPro"/>
</dbReference>
<dbReference type="InterPro" id="IPR049730">
    <property type="entry name" value="SNF2/RAD54-like_C"/>
</dbReference>
<dbReference type="GO" id="GO:0016787">
    <property type="term" value="F:hydrolase activity"/>
    <property type="evidence" value="ECO:0007669"/>
    <property type="project" value="UniProtKB-KW"/>
</dbReference>
<dbReference type="RefSeq" id="WP_160115181.1">
    <property type="nucleotide sequence ID" value="NZ_FNVA01000005.1"/>
</dbReference>
<proteinExistence type="predicted"/>
<dbReference type="Proteomes" id="UP000236728">
    <property type="component" value="Unassembled WGS sequence"/>
</dbReference>
<organism evidence="5 6">
    <name type="scientific">Bryocella elongata</name>
    <dbReference type="NCBI Taxonomy" id="863522"/>
    <lineage>
        <taxon>Bacteria</taxon>
        <taxon>Pseudomonadati</taxon>
        <taxon>Acidobacteriota</taxon>
        <taxon>Terriglobia</taxon>
        <taxon>Terriglobales</taxon>
        <taxon>Acidobacteriaceae</taxon>
        <taxon>Bryocella</taxon>
    </lineage>
</organism>
<name>A0A1H6AEH1_9BACT</name>
<dbReference type="PANTHER" id="PTHR45629:SF7">
    <property type="entry name" value="DNA EXCISION REPAIR PROTEIN ERCC-6-RELATED"/>
    <property type="match status" value="1"/>
</dbReference>
<dbReference type="OrthoDB" id="9814088at2"/>
<dbReference type="InterPro" id="IPR000330">
    <property type="entry name" value="SNF2_N"/>
</dbReference>
<reference evidence="5 6" key="1">
    <citation type="submission" date="2016-10" db="EMBL/GenBank/DDBJ databases">
        <authorList>
            <person name="de Groot N.N."/>
        </authorList>
    </citation>
    <scope>NUCLEOTIDE SEQUENCE [LARGE SCALE GENOMIC DNA]</scope>
    <source>
        <strain evidence="5 6">DSM 22489</strain>
    </source>
</reference>
<dbReference type="SMART" id="SM00490">
    <property type="entry name" value="HELICc"/>
    <property type="match status" value="1"/>
</dbReference>
<evidence type="ECO:0000259" key="4">
    <source>
        <dbReference type="PROSITE" id="PS51194"/>
    </source>
</evidence>
<keyword evidence="5" id="KW-0347">Helicase</keyword>
<dbReference type="GO" id="GO:0004386">
    <property type="term" value="F:helicase activity"/>
    <property type="evidence" value="ECO:0007669"/>
    <property type="project" value="UniProtKB-KW"/>
</dbReference>
<evidence type="ECO:0000313" key="5">
    <source>
        <dbReference type="EMBL" id="SEG46670.1"/>
    </source>
</evidence>
<dbReference type="SMART" id="SM00487">
    <property type="entry name" value="DEXDc"/>
    <property type="match status" value="1"/>
</dbReference>
<dbReference type="AlphaFoldDB" id="A0A1H6AEH1"/>
<evidence type="ECO:0000259" key="3">
    <source>
        <dbReference type="PROSITE" id="PS51192"/>
    </source>
</evidence>
<feature type="domain" description="Helicase ATP-binding" evidence="3">
    <location>
        <begin position="415"/>
        <end position="614"/>
    </location>
</feature>
<keyword evidence="5" id="KW-0067">ATP-binding</keyword>
<keyword evidence="5" id="KW-0547">Nucleotide-binding</keyword>
<keyword evidence="6" id="KW-1185">Reference proteome</keyword>
<protein>
    <submittedName>
        <fullName evidence="5">Helicase conserved C-terminal domain-containing protein</fullName>
    </submittedName>
</protein>
<gene>
    <name evidence="5" type="ORF">SAMN05421819_3085</name>
</gene>
<evidence type="ECO:0000256" key="1">
    <source>
        <dbReference type="ARBA" id="ARBA00022801"/>
    </source>
</evidence>
<evidence type="ECO:0000256" key="2">
    <source>
        <dbReference type="SAM" id="MobiDB-lite"/>
    </source>
</evidence>
<dbReference type="Gene3D" id="3.40.50.10810">
    <property type="entry name" value="Tandem AAA-ATPase domain"/>
    <property type="match status" value="1"/>
</dbReference>
<dbReference type="SUPFAM" id="SSF52540">
    <property type="entry name" value="P-loop containing nucleoside triphosphate hydrolases"/>
    <property type="match status" value="2"/>
</dbReference>
<dbReference type="InterPro" id="IPR001650">
    <property type="entry name" value="Helicase_C-like"/>
</dbReference>
<evidence type="ECO:0000313" key="6">
    <source>
        <dbReference type="Proteomes" id="UP000236728"/>
    </source>
</evidence>
<dbReference type="PANTHER" id="PTHR45629">
    <property type="entry name" value="SNF2/RAD54 FAMILY MEMBER"/>
    <property type="match status" value="1"/>
</dbReference>
<keyword evidence="1" id="KW-0378">Hydrolase</keyword>
<feature type="domain" description="Helicase C-terminal" evidence="4">
    <location>
        <begin position="736"/>
        <end position="909"/>
    </location>
</feature>
<dbReference type="Pfam" id="PF00271">
    <property type="entry name" value="Helicase_C"/>
    <property type="match status" value="1"/>
</dbReference>
<feature type="region of interest" description="Disordered" evidence="2">
    <location>
        <begin position="327"/>
        <end position="366"/>
    </location>
</feature>
<accession>A0A1H6AEH1</accession>
<dbReference type="Gene3D" id="3.40.50.300">
    <property type="entry name" value="P-loop containing nucleotide triphosphate hydrolases"/>
    <property type="match status" value="1"/>
</dbReference>
<dbReference type="InterPro" id="IPR014001">
    <property type="entry name" value="Helicase_ATP-bd"/>
</dbReference>
<dbReference type="InterPro" id="IPR027417">
    <property type="entry name" value="P-loop_NTPase"/>
</dbReference>
<dbReference type="Pfam" id="PF00176">
    <property type="entry name" value="SNF2-rel_dom"/>
    <property type="match status" value="1"/>
</dbReference>
<dbReference type="CDD" id="cd18793">
    <property type="entry name" value="SF2_C_SNF"/>
    <property type="match status" value="1"/>
</dbReference>
<dbReference type="InterPro" id="IPR050496">
    <property type="entry name" value="SNF2_RAD54_helicase_repair"/>
</dbReference>
<dbReference type="EMBL" id="FNVA01000005">
    <property type="protein sequence ID" value="SEG46670.1"/>
    <property type="molecule type" value="Genomic_DNA"/>
</dbReference>
<dbReference type="InterPro" id="IPR038718">
    <property type="entry name" value="SNF2-like_sf"/>
</dbReference>
<sequence>MTIDLRVFNGTVRISAAEDALLVTHRGTSFPWEISEAWPAVVRESATGRRLVFDVQLALEMGLGDVLGGDFVVPYTNFESLEREELKLHRLFTNPSPFLLRIGRRGVLGRPDFHYEISFLLGGAPIPLDIAGPYLRRVATGECFHLDSAQYALVRALRQFNSLPAEERSPQASWLAFADVKRLSNEVNVSLDTWLASNDVIVPSSIGLDFYEETDGSLSFVPTSPSLDGATFRTLFQQSRDAHGLYTVQRSGGERVRVVLTDGQKEILRRMKRVQRVRGPLRESLERDPLQVFDGIAGDVTLPDSYSARVIGIGAFQYEPVPRAPNDDSSLAALWGSDGGPQGGESEEGSPESSSPRKTLLIRTNQDEVDDEYVGEAARAAAGLDGWEFVSPNALGTDCRLDAHQRDGVGWLQRCSQISDRRGVLLADDMGLGKTLQILTFIAWVIESGMFPELSRPRPPYRPILITAPLILLENQTWEDEMKRFFREQGNIFLPVLPLYGAALRSFRRKDLAGTEGVLGQPILDLDRIRQHRVVITNYEALRDYEFSFAYHPEGQSLWSMVISDEAQEYKTPNSRISHAMKKLDPPFRVACTGTPVETRLLDLWNIFDAAQPGLLGSAREFVQRFETPVGASGVSALKKALLYQRPSAFMLRRNKQEVLDLPEKTVERLLCPMSPEEIEAHKTLSEGMTSAGAKKQKLTLLNDFARLYQHPALLRSSGDDQTSSALRASSSKLRGVVDLLHRIREKGEKVLIFARHKDAQRMLASVLSDEFDLPVRILNGDTPTSSSARNGATQTRRLLLNEFKQRTGFSVIVLSPFVAGVGLTIVEANHVIHYGRWWNPALESQATDRAYRRGQQRPVSVYLPILYDPSGQIRDSFDELLDRLMTRREELARATLAKEGFTPVADSEDNTGEQLIASLST</sequence>